<protein>
    <submittedName>
        <fullName evidence="2">Uncharacterized protein</fullName>
    </submittedName>
</protein>
<dbReference type="Proteomes" id="UP000000716">
    <property type="component" value="Chromosome"/>
</dbReference>
<organism evidence="2 3">
    <name type="scientific">Exiguobacterium sp. (strain ATCC BAA-1283 / AT1b)</name>
    <dbReference type="NCBI Taxonomy" id="360911"/>
    <lineage>
        <taxon>Bacteria</taxon>
        <taxon>Bacillati</taxon>
        <taxon>Bacillota</taxon>
        <taxon>Bacilli</taxon>
        <taxon>Bacillales</taxon>
        <taxon>Bacillales Family XII. Incertae Sedis</taxon>
        <taxon>Exiguobacterium</taxon>
    </lineage>
</organism>
<dbReference type="KEGG" id="eat:EAT1b_1123"/>
<keyword evidence="1" id="KW-0812">Transmembrane</keyword>
<keyword evidence="1" id="KW-0472">Membrane</keyword>
<feature type="transmembrane region" description="Helical" evidence="1">
    <location>
        <begin position="42"/>
        <end position="59"/>
    </location>
</feature>
<gene>
    <name evidence="2" type="ordered locus">EAT1b_1123</name>
</gene>
<dbReference type="EMBL" id="CP001615">
    <property type="protein sequence ID" value="ACQ70051.1"/>
    <property type="molecule type" value="Genomic_DNA"/>
</dbReference>
<keyword evidence="3" id="KW-1185">Reference proteome</keyword>
<reference evidence="2 3" key="1">
    <citation type="journal article" date="2011" name="J. Bacteriol.">
        <title>Complete genome sequence of the Thermophilic Bacterium Exiguobacterium sp. AT1b.</title>
        <authorList>
            <person name="Vishnivetskaya T.A."/>
            <person name="Lucas S."/>
            <person name="Copeland A."/>
            <person name="Lapidus A."/>
            <person name="Glavina Del Rio T."/>
            <person name="Dalin E."/>
            <person name="Tice H."/>
            <person name="Bruce D.C."/>
            <person name="Goodwin L.A."/>
            <person name="Pitluck S."/>
            <person name="Saunders E."/>
            <person name="Brettin T."/>
            <person name="Detter C."/>
            <person name="Han C."/>
            <person name="Larimer F."/>
            <person name="Land M.L."/>
            <person name="Hauser L.J."/>
            <person name="Kyrpides N.C."/>
            <person name="Ovchinnikova G."/>
            <person name="Kathariou S."/>
            <person name="Ramaley R.F."/>
            <person name="Rodrigues D.F."/>
            <person name="Hendrix C."/>
            <person name="Richardson P."/>
            <person name="Tiedje J.M."/>
        </authorList>
    </citation>
    <scope>NUCLEOTIDE SEQUENCE [LARGE SCALE GENOMIC DNA]</scope>
    <source>
        <strain evidence="3">ATCC BAA-1283 / AT1b</strain>
    </source>
</reference>
<dbReference type="STRING" id="360911.EAT1b_1123"/>
<proteinExistence type="predicted"/>
<dbReference type="HOGENOM" id="CLU_2329550_0_0_9"/>
<evidence type="ECO:0000313" key="3">
    <source>
        <dbReference type="Proteomes" id="UP000000716"/>
    </source>
</evidence>
<feature type="transmembrane region" description="Helical" evidence="1">
    <location>
        <begin position="14"/>
        <end position="35"/>
    </location>
</feature>
<feature type="transmembrane region" description="Helical" evidence="1">
    <location>
        <begin position="65"/>
        <end position="87"/>
    </location>
</feature>
<dbReference type="AlphaFoldDB" id="C4L6V8"/>
<accession>C4L6V8</accession>
<evidence type="ECO:0000256" key="1">
    <source>
        <dbReference type="SAM" id="Phobius"/>
    </source>
</evidence>
<name>C4L6V8_EXISA</name>
<keyword evidence="1" id="KW-1133">Transmembrane helix</keyword>
<evidence type="ECO:0000313" key="2">
    <source>
        <dbReference type="EMBL" id="ACQ70051.1"/>
    </source>
</evidence>
<sequence length="98" mass="11498">MDEPKNIPFLMRRVPFFILAALMAPVAIVLLIIYWRDLDDDLRFGHLIFSVILSLFFVVDLLPRGITQTVLLAFTITCVWFITYIVFRGKKRARHDKD</sequence>